<dbReference type="Pfam" id="PF02018">
    <property type="entry name" value="CBM_4_9"/>
    <property type="match status" value="1"/>
</dbReference>
<feature type="signal peptide" evidence="8">
    <location>
        <begin position="1"/>
        <end position="33"/>
    </location>
</feature>
<keyword evidence="4 7" id="KW-0119">Carbohydrate metabolism</keyword>
<dbReference type="InterPro" id="IPR004197">
    <property type="entry name" value="Cellulase_Ig-like"/>
</dbReference>
<dbReference type="InterPro" id="IPR012341">
    <property type="entry name" value="6hp_glycosidase-like_sf"/>
</dbReference>
<dbReference type="SUPFAM" id="SSF49785">
    <property type="entry name" value="Galactose-binding domain-like"/>
    <property type="match status" value="1"/>
</dbReference>
<keyword evidence="5 7" id="KW-0326">Glycosidase</keyword>
<reference evidence="10 11" key="1">
    <citation type="submission" date="2023-11" db="EMBL/GenBank/DDBJ databases">
        <title>Gilvimarinus fulvus sp. nov., isolated from the surface of Kelp.</title>
        <authorList>
            <person name="Sun Y.Y."/>
            <person name="Gong Y."/>
            <person name="Du Z.J."/>
        </authorList>
    </citation>
    <scope>NUCLEOTIDE SEQUENCE [LARGE SCALE GENOMIC DNA]</scope>
    <source>
        <strain evidence="10 11">SDUM040013</strain>
    </source>
</reference>
<evidence type="ECO:0000256" key="3">
    <source>
        <dbReference type="ARBA" id="ARBA00023157"/>
    </source>
</evidence>
<dbReference type="GO" id="GO:0016787">
    <property type="term" value="F:hydrolase activity"/>
    <property type="evidence" value="ECO:0007669"/>
    <property type="project" value="UniProtKB-KW"/>
</dbReference>
<dbReference type="PROSITE" id="PS51318">
    <property type="entry name" value="TAT"/>
    <property type="match status" value="1"/>
</dbReference>
<dbReference type="InterPro" id="IPR001701">
    <property type="entry name" value="Glyco_hydro_9"/>
</dbReference>
<dbReference type="InterPro" id="IPR012291">
    <property type="entry name" value="CBM2_carb-bd_dom_sf"/>
</dbReference>
<dbReference type="InterPro" id="IPR001919">
    <property type="entry name" value="CBD2"/>
</dbReference>
<evidence type="ECO:0000256" key="5">
    <source>
        <dbReference type="ARBA" id="ARBA00023295"/>
    </source>
</evidence>
<protein>
    <recommendedName>
        <fullName evidence="8">Endoglucanase</fullName>
        <ecNumber evidence="8">3.2.1.4</ecNumber>
    </recommendedName>
</protein>
<organism evidence="10 11">
    <name type="scientific">Gilvimarinus gilvus</name>
    <dbReference type="NCBI Taxonomy" id="3058038"/>
    <lineage>
        <taxon>Bacteria</taxon>
        <taxon>Pseudomonadati</taxon>
        <taxon>Pseudomonadota</taxon>
        <taxon>Gammaproteobacteria</taxon>
        <taxon>Cellvibrionales</taxon>
        <taxon>Cellvibrionaceae</taxon>
        <taxon>Gilvimarinus</taxon>
    </lineage>
</organism>
<feature type="domain" description="CBM2" evidence="9">
    <location>
        <begin position="898"/>
        <end position="1025"/>
    </location>
</feature>
<keyword evidence="3" id="KW-1015">Disulfide bond</keyword>
<evidence type="ECO:0000256" key="4">
    <source>
        <dbReference type="ARBA" id="ARBA00023277"/>
    </source>
</evidence>
<dbReference type="InterPro" id="IPR003305">
    <property type="entry name" value="CenC_carb-bd"/>
</dbReference>
<evidence type="ECO:0000256" key="1">
    <source>
        <dbReference type="ARBA" id="ARBA00007072"/>
    </source>
</evidence>
<evidence type="ECO:0000313" key="11">
    <source>
        <dbReference type="Proteomes" id="UP001273505"/>
    </source>
</evidence>
<evidence type="ECO:0000259" key="9">
    <source>
        <dbReference type="PROSITE" id="PS51173"/>
    </source>
</evidence>
<keyword evidence="2 7" id="KW-0378">Hydrolase</keyword>
<dbReference type="InterPro" id="IPR006311">
    <property type="entry name" value="TAT_signal"/>
</dbReference>
<name>A0ABU4RUC8_9GAMM</name>
<keyword evidence="8" id="KW-0136">Cellulose degradation</keyword>
<dbReference type="InterPro" id="IPR033126">
    <property type="entry name" value="Glyco_hydro_9_Asp/Glu_AS"/>
</dbReference>
<dbReference type="InterPro" id="IPR014756">
    <property type="entry name" value="Ig_E-set"/>
</dbReference>
<gene>
    <name evidence="10" type="ORF">SCD92_02785</name>
</gene>
<dbReference type="InterPro" id="IPR008928">
    <property type="entry name" value="6-hairpin_glycosidase_sf"/>
</dbReference>
<dbReference type="EC" id="3.2.1.4" evidence="8"/>
<keyword evidence="8" id="KW-0732">Signal</keyword>
<keyword evidence="11" id="KW-1185">Reference proteome</keyword>
<evidence type="ECO:0000256" key="7">
    <source>
        <dbReference type="PROSITE-ProRule" id="PRU10060"/>
    </source>
</evidence>
<comment type="caution">
    <text evidence="10">The sequence shown here is derived from an EMBL/GenBank/DDBJ whole genome shotgun (WGS) entry which is preliminary data.</text>
</comment>
<dbReference type="Proteomes" id="UP001273505">
    <property type="component" value="Unassembled WGS sequence"/>
</dbReference>
<dbReference type="CDD" id="cd02850">
    <property type="entry name" value="E_set_Cellulase_N"/>
    <property type="match status" value="1"/>
</dbReference>
<accession>A0ABU4RUC8</accession>
<dbReference type="Gene3D" id="1.50.10.10">
    <property type="match status" value="1"/>
</dbReference>
<dbReference type="Gene3D" id="2.60.40.10">
    <property type="entry name" value="Immunoglobulins"/>
    <property type="match status" value="1"/>
</dbReference>
<dbReference type="Gene3D" id="2.60.40.290">
    <property type="match status" value="1"/>
</dbReference>
<feature type="chain" id="PRO_5044954597" description="Endoglucanase" evidence="8">
    <location>
        <begin position="34"/>
        <end position="1255"/>
    </location>
</feature>
<proteinExistence type="inferred from homology"/>
<dbReference type="Pfam" id="PF02927">
    <property type="entry name" value="CelD_N"/>
    <property type="match status" value="1"/>
</dbReference>
<evidence type="ECO:0000256" key="8">
    <source>
        <dbReference type="RuleBase" id="RU361166"/>
    </source>
</evidence>
<dbReference type="InterPro" id="IPR008979">
    <property type="entry name" value="Galactose-bd-like_sf"/>
</dbReference>
<comment type="catalytic activity">
    <reaction evidence="8">
        <text>Endohydrolysis of (1-&gt;4)-beta-D-glucosidic linkages in cellulose, lichenin and cereal beta-D-glucans.</text>
        <dbReference type="EC" id="3.2.1.4"/>
    </reaction>
</comment>
<keyword evidence="6 7" id="KW-0624">Polysaccharide degradation</keyword>
<dbReference type="PROSITE" id="PS51173">
    <property type="entry name" value="CBM2"/>
    <property type="match status" value="1"/>
</dbReference>
<dbReference type="EMBL" id="JAXAFO010000003">
    <property type="protein sequence ID" value="MDX6848269.1"/>
    <property type="molecule type" value="Genomic_DNA"/>
</dbReference>
<dbReference type="RefSeq" id="WP_302722989.1">
    <property type="nucleotide sequence ID" value="NZ_JAULRU010000577.1"/>
</dbReference>
<dbReference type="Gene3D" id="2.60.120.260">
    <property type="entry name" value="Galactose-binding domain-like"/>
    <property type="match status" value="1"/>
</dbReference>
<dbReference type="SUPFAM" id="SSF81296">
    <property type="entry name" value="E set domains"/>
    <property type="match status" value="1"/>
</dbReference>
<dbReference type="SUPFAM" id="SSF48208">
    <property type="entry name" value="Six-hairpin glycosidases"/>
    <property type="match status" value="1"/>
</dbReference>
<feature type="active site" evidence="7">
    <location>
        <position position="783"/>
    </location>
</feature>
<evidence type="ECO:0000313" key="10">
    <source>
        <dbReference type="EMBL" id="MDX6848269.1"/>
    </source>
</evidence>
<evidence type="ECO:0000256" key="2">
    <source>
        <dbReference type="ARBA" id="ARBA00022801"/>
    </source>
</evidence>
<feature type="active site" evidence="7">
    <location>
        <position position="774"/>
    </location>
</feature>
<dbReference type="InterPro" id="IPR013783">
    <property type="entry name" value="Ig-like_fold"/>
</dbReference>
<dbReference type="PROSITE" id="PS00698">
    <property type="entry name" value="GH9_3"/>
    <property type="match status" value="1"/>
</dbReference>
<dbReference type="Pfam" id="PF00759">
    <property type="entry name" value="Glyco_hydro_9"/>
    <property type="match status" value="1"/>
</dbReference>
<dbReference type="PANTHER" id="PTHR22298">
    <property type="entry name" value="ENDO-1,4-BETA-GLUCANASE"/>
    <property type="match status" value="1"/>
</dbReference>
<sequence length="1255" mass="133124">MDTLKKRPLRRRHLLATAVTGALSLLGAASALAQVNILENSDFETGEFPWENSIGWGGVTSAFTAQVENGEYCLNVTDPGGGGWHVTLRQAGLDIAADAEYTYEFAVHSSASGSVFVQFDQGSEENYNLDNAGAAHSVGGTSVVSGTFDPSSDYSGVEFVLQMGGTRLSPGTEICFDDFVLNCSTCEPEEPKAPALLVHVNQAGYLPELEKVASYAVPLAAVNKSTPRVWRLLEGSREEVTAGTATEVATGSTSAVGEDSASGDYLHTIDFSGVGATGPAFVLEILEGAEQHFSPSFAIQSDVYSAMKYDALAYFYHNRAGSAVDASLVGADLARAAGHEYDNNLDTKGCVDNSFECRTGVDAGGGWYDAGDHGKYVVNGGISVWTMLNQYERALHLGANAGDFADGTMAIPEAGNGTADILDEARYEIEWMLKMQIPAGYENAGMVYHKLHDDSWTASAFNPATATASANPRHIWAPSTAATLNFAAIGAQCYRVYKDIDTAFANECLSKAKTAYDAAQNTAYLRAPYTSPSGDGGGQYEDLPGDRTAASASYVQDEFYWAATELYIAANIDSGTDASGYAADMTAATSLHLQLPSADPQTSMTWAHVSGLGVMSLATAGETAGVDSTWISQARTAITNRADTYVAASEGEGYGVPFNVDTVYWGSNSNVLNNALVMGLARDFTGCTTDAYLETMNRAMGYLMGHNPMGTAYVTGYGEKSVQNPHHRYWSNSQNSSFPTPPPGVLVGGPNAGMEDPIALALLDGCSPLKCYVDELEAYSTNEITINWNTPLAWVSAYLDEAASGALPQACGGLVAEDAALDIGEASSGTLDLATINNAQAGDTFVIVEPPEFGTATIDANGVLTYSVDVVSGVDTLTYEFQRGTDVSTEGTISITTSSASPLSCTWQVVQDVDAYNSHWNAEVLLENNTAQDVNGWELAITVGADSALGSEWYQVPGYTLSSGSVTSGGVWSVVDSGWNGSIPAGGNMTLTVTGYDPTVKHWEPGFNGYTPANITSIGGDCGTPAEKTVDIISLEGGENGAFTGDDFVTLSWFNNSGQDLHILDEQGNRLDLTARDDGVWIIPQGNWTRMEARVHRLRELTSLDMSPGTHTWTVASDTGLASETSDPVSITISGDPVLRCDVGVQTRYSDGDWLGSFSVTNTSDQAVTDWSLVLEWPSEDYLEAPAAIQNVFSSTQYNVVQEETWRYRLESNGVAIAPGATLSDVYHGHVWSGSDSWAISDPVVIAEPGGNNCY</sequence>
<evidence type="ECO:0000256" key="6">
    <source>
        <dbReference type="ARBA" id="ARBA00023326"/>
    </source>
</evidence>
<comment type="similarity">
    <text evidence="1 7 8">Belongs to the glycosyl hydrolase 9 (cellulase E) family.</text>
</comment>
<dbReference type="SUPFAM" id="SSF49384">
    <property type="entry name" value="Carbohydrate-binding domain"/>
    <property type="match status" value="1"/>
</dbReference>
<dbReference type="InterPro" id="IPR008965">
    <property type="entry name" value="CBM2/CBM3_carb-bd_dom_sf"/>
</dbReference>